<dbReference type="Proteomes" id="UP001162480">
    <property type="component" value="Chromosome 8"/>
</dbReference>
<reference evidence="1" key="1">
    <citation type="submission" date="2023-08" db="EMBL/GenBank/DDBJ databases">
        <authorList>
            <person name="Alioto T."/>
            <person name="Alioto T."/>
            <person name="Gomez Garrido J."/>
        </authorList>
    </citation>
    <scope>NUCLEOTIDE SEQUENCE</scope>
</reference>
<dbReference type="AlphaFoldDB" id="A0AA36F6X3"/>
<protein>
    <submittedName>
        <fullName evidence="1">Uncharacterized protein</fullName>
    </submittedName>
</protein>
<keyword evidence="2" id="KW-1185">Reference proteome</keyword>
<evidence type="ECO:0000313" key="1">
    <source>
        <dbReference type="EMBL" id="CAI9726712.1"/>
    </source>
</evidence>
<organism evidence="1 2">
    <name type="scientific">Octopus vulgaris</name>
    <name type="common">Common octopus</name>
    <dbReference type="NCBI Taxonomy" id="6645"/>
    <lineage>
        <taxon>Eukaryota</taxon>
        <taxon>Metazoa</taxon>
        <taxon>Spiralia</taxon>
        <taxon>Lophotrochozoa</taxon>
        <taxon>Mollusca</taxon>
        <taxon>Cephalopoda</taxon>
        <taxon>Coleoidea</taxon>
        <taxon>Octopodiformes</taxon>
        <taxon>Octopoda</taxon>
        <taxon>Incirrata</taxon>
        <taxon>Octopodidae</taxon>
        <taxon>Octopus</taxon>
    </lineage>
</organism>
<sequence length="97" mass="10891">MHTCNSRTAYRGIAVLSREKSPSRWSDVLDADEMIPTKELKVMARWISNFEKVYKMDPPSTALNTVMSSTLVTDLPVSCNRSSHGGKSAEWWKGTGR</sequence>
<name>A0AA36F6X3_OCTVU</name>
<proteinExistence type="predicted"/>
<accession>A0AA36F6X3</accession>
<gene>
    <name evidence="1" type="ORF">OCTVUL_1B010344</name>
</gene>
<evidence type="ECO:0000313" key="2">
    <source>
        <dbReference type="Proteomes" id="UP001162480"/>
    </source>
</evidence>
<dbReference type="EMBL" id="OX597821">
    <property type="protein sequence ID" value="CAI9726712.1"/>
    <property type="molecule type" value="Genomic_DNA"/>
</dbReference>